<dbReference type="EMBL" id="CAXAMN010022206">
    <property type="protein sequence ID" value="CAK9067367.1"/>
    <property type="molecule type" value="Genomic_DNA"/>
</dbReference>
<accession>A0ABP0NXA9</accession>
<organism evidence="1 2">
    <name type="scientific">Durusdinium trenchii</name>
    <dbReference type="NCBI Taxonomy" id="1381693"/>
    <lineage>
        <taxon>Eukaryota</taxon>
        <taxon>Sar</taxon>
        <taxon>Alveolata</taxon>
        <taxon>Dinophyceae</taxon>
        <taxon>Suessiales</taxon>
        <taxon>Symbiodiniaceae</taxon>
        <taxon>Durusdinium</taxon>
    </lineage>
</organism>
<keyword evidence="2" id="KW-1185">Reference proteome</keyword>
<evidence type="ECO:0000313" key="2">
    <source>
        <dbReference type="Proteomes" id="UP001642484"/>
    </source>
</evidence>
<evidence type="ECO:0000313" key="1">
    <source>
        <dbReference type="EMBL" id="CAK9067367.1"/>
    </source>
</evidence>
<name>A0ABP0NXA9_9DINO</name>
<reference evidence="1 2" key="1">
    <citation type="submission" date="2024-02" db="EMBL/GenBank/DDBJ databases">
        <authorList>
            <person name="Chen Y."/>
            <person name="Shah S."/>
            <person name="Dougan E. K."/>
            <person name="Thang M."/>
            <person name="Chan C."/>
        </authorList>
    </citation>
    <scope>NUCLEOTIDE SEQUENCE [LARGE SCALE GENOMIC DNA]</scope>
</reference>
<gene>
    <name evidence="1" type="ORF">CCMP2556_LOCUS33101</name>
</gene>
<dbReference type="Proteomes" id="UP001642484">
    <property type="component" value="Unassembled WGS sequence"/>
</dbReference>
<comment type="caution">
    <text evidence="1">The sequence shown here is derived from an EMBL/GenBank/DDBJ whole genome shotgun (WGS) entry which is preliminary data.</text>
</comment>
<sequence>MSSKWSADGCRVEDGALLAAAISANFPSVDIPETCGSRDPKVAGGFDVWIKENPQLESQAYNEIKKCGKCGKACAVTMTLCNGCGASLAEVPVSKSPNLFMAFIYGVEKVSATGFPLKISMRLETRDIMVFDDPLAITRAHVLSVPTNVYCPDVRHLFCDPGPALALLDKMEESAWTALAQGPLASAEWRKKALSAAGYEMPLEALREHVIMAFNLPPSQYQLHLQFMLPPLLPSHLGVFRSGAHFVHLRHFPLAYVREALKKMQAAGLAFPDASNLTAPELVQRISSTFSEIDYSRAHGVDMERLEKSNALLANYDPADFTHAVKGDEVTDKHTLKKIEMGEAAPRAFPLKSWMLLTSCPSRDTAVLMLVASQVVCIIHTLVHQSLCHPWPRNQAPVAHVILAFVLLLEFHGKKGA</sequence>
<proteinExistence type="predicted"/>
<protein>
    <submittedName>
        <fullName evidence="1">Uncharacterized protein</fullName>
    </submittedName>
</protein>